<evidence type="ECO:0000256" key="1">
    <source>
        <dbReference type="SAM" id="Phobius"/>
    </source>
</evidence>
<feature type="transmembrane region" description="Helical" evidence="1">
    <location>
        <begin position="48"/>
        <end position="66"/>
    </location>
</feature>
<feature type="transmembrane region" description="Helical" evidence="1">
    <location>
        <begin position="347"/>
        <end position="366"/>
    </location>
</feature>
<feature type="transmembrane region" description="Helical" evidence="1">
    <location>
        <begin position="320"/>
        <end position="341"/>
    </location>
</feature>
<sequence>MKSNNLDSLSSKPNVKGIFGVASVWFAAHVGGGFATGNQTMNFFVKEGWYTFWIPILIMGIIALVYRETMIMARNHQAFDYRTLSKKLYEPYDKILSIVFEICYIIIVLLATGGSIAGSAALFNDFGLNYNLGVVITGAILFLLTIFGATLIRSASSFMTIIIVICLTLICYIGISANSNNFVNLATTYYTTESVWKALWLGLKYAGFQCIVFSIVISVCQPLKSDREINATTIIGFILNSIMIVLSCMMLFAWLPHTSDKTLPILYICKQIGKDWLVILYTVVLFLAFISTGISCVFGAITRFEHFIKFPENITLRRGLLSLCCMILSMAISLFGLTSIVKIGYGYTGVLGIFVVIIPVLTVGHIKNKKFKLAQQNSVEVEVEIDNI</sequence>
<feature type="transmembrane region" description="Helical" evidence="1">
    <location>
        <begin position="95"/>
        <end position="118"/>
    </location>
</feature>
<evidence type="ECO:0000313" key="3">
    <source>
        <dbReference type="Proteomes" id="UP000049127"/>
    </source>
</evidence>
<feature type="transmembrane region" description="Helical" evidence="1">
    <location>
        <begin position="130"/>
        <end position="151"/>
    </location>
</feature>
<dbReference type="InterPro" id="IPR038728">
    <property type="entry name" value="YkvI-like"/>
</dbReference>
<dbReference type="RefSeq" id="WP_055333711.1">
    <property type="nucleotide sequence ID" value="NZ_BDJI01000002.1"/>
</dbReference>
<organism evidence="2 3">
    <name type="scientific">Paraclostridium sordellii</name>
    <name type="common">Clostridium sordellii</name>
    <dbReference type="NCBI Taxonomy" id="1505"/>
    <lineage>
        <taxon>Bacteria</taxon>
        <taxon>Bacillati</taxon>
        <taxon>Bacillota</taxon>
        <taxon>Clostridia</taxon>
        <taxon>Peptostreptococcales</taxon>
        <taxon>Peptostreptococcaceae</taxon>
        <taxon>Paraclostridium</taxon>
    </lineage>
</organism>
<dbReference type="PANTHER" id="PTHR37814">
    <property type="entry name" value="CONSERVED MEMBRANE PROTEIN"/>
    <property type="match status" value="1"/>
</dbReference>
<feature type="transmembrane region" description="Helical" evidence="1">
    <location>
        <begin position="158"/>
        <end position="178"/>
    </location>
</feature>
<protein>
    <submittedName>
        <fullName evidence="2">Branched-chain amino acid transport system carrier protein</fullName>
    </submittedName>
</protein>
<keyword evidence="1" id="KW-0472">Membrane</keyword>
<proteinExistence type="predicted"/>
<feature type="transmembrane region" description="Helical" evidence="1">
    <location>
        <begin position="18"/>
        <end position="36"/>
    </location>
</feature>
<gene>
    <name evidence="2" type="ORF">R28058_11351</name>
</gene>
<evidence type="ECO:0000313" key="2">
    <source>
        <dbReference type="EMBL" id="CEQ03402.1"/>
    </source>
</evidence>
<dbReference type="PANTHER" id="PTHR37814:SF1">
    <property type="entry name" value="MEMBRANE PROTEIN"/>
    <property type="match status" value="1"/>
</dbReference>
<dbReference type="OrthoDB" id="4005at2"/>
<keyword evidence="1" id="KW-1133">Transmembrane helix</keyword>
<reference evidence="2 3" key="1">
    <citation type="submission" date="2015-01" db="EMBL/GenBank/DDBJ databases">
        <authorList>
            <person name="Aslett A.Martin."/>
            <person name="De Silva Nishadi"/>
        </authorList>
    </citation>
    <scope>NUCLEOTIDE SEQUENCE [LARGE SCALE GENOMIC DNA]</scope>
    <source>
        <strain evidence="2 3">R28058</strain>
    </source>
</reference>
<feature type="transmembrane region" description="Helical" evidence="1">
    <location>
        <begin position="232"/>
        <end position="256"/>
    </location>
</feature>
<dbReference type="Gene3D" id="1.20.1740.10">
    <property type="entry name" value="Amino acid/polyamine transporter I"/>
    <property type="match status" value="1"/>
</dbReference>
<dbReference type="EMBL" id="CEKZ01000003">
    <property type="protein sequence ID" value="CEQ03402.1"/>
    <property type="molecule type" value="Genomic_DNA"/>
</dbReference>
<dbReference type="Proteomes" id="UP000049127">
    <property type="component" value="Unassembled WGS sequence"/>
</dbReference>
<accession>A0A0C7I0S9</accession>
<feature type="transmembrane region" description="Helical" evidence="1">
    <location>
        <begin position="276"/>
        <end position="300"/>
    </location>
</feature>
<keyword evidence="1" id="KW-0812">Transmembrane</keyword>
<name>A0A0C7I0S9_PARSO</name>
<dbReference type="AlphaFoldDB" id="A0A0C7I0S9"/>
<feature type="transmembrane region" description="Helical" evidence="1">
    <location>
        <begin position="198"/>
        <end position="220"/>
    </location>
</feature>